<keyword evidence="3" id="KW-0808">Transferase</keyword>
<keyword evidence="7" id="KW-0443">Lipid metabolism</keyword>
<evidence type="ECO:0000313" key="11">
    <source>
        <dbReference type="EMBL" id="CAI9779083.1"/>
    </source>
</evidence>
<dbReference type="PANTHER" id="PTHR21290:SF62">
    <property type="entry name" value="PHOSPHATIDYLINOSITOL:CERAMIDE INOSITOLPHOSPHOTRANSFERASE 1-RELATED"/>
    <property type="match status" value="1"/>
</dbReference>
<keyword evidence="4" id="KW-0812">Transmembrane</keyword>
<dbReference type="InterPro" id="IPR045221">
    <property type="entry name" value="Sphingomyelin_synth-like"/>
</dbReference>
<proteinExistence type="inferred from homology"/>
<evidence type="ECO:0000259" key="10">
    <source>
        <dbReference type="Pfam" id="PF14360"/>
    </source>
</evidence>
<feature type="domain" description="Sphingomyelin synthase-like" evidence="10">
    <location>
        <begin position="6"/>
        <end position="46"/>
    </location>
</feature>
<dbReference type="EMBL" id="OU503051">
    <property type="protein sequence ID" value="CAI9779083.1"/>
    <property type="molecule type" value="Genomic_DNA"/>
</dbReference>
<feature type="region of interest" description="Disordered" evidence="9">
    <location>
        <begin position="77"/>
        <end position="100"/>
    </location>
</feature>
<dbReference type="GO" id="GO:0045140">
    <property type="term" value="F:inositol phosphoceramide synthase activity"/>
    <property type="evidence" value="ECO:0007669"/>
    <property type="project" value="TreeGrafter"/>
</dbReference>
<comment type="similarity">
    <text evidence="2">Belongs to the sphingomyelin synthase family.</text>
</comment>
<keyword evidence="6" id="KW-1133">Transmembrane helix</keyword>
<reference evidence="11" key="1">
    <citation type="submission" date="2023-05" db="EMBL/GenBank/DDBJ databases">
        <authorList>
            <person name="Huff M."/>
        </authorList>
    </citation>
    <scope>NUCLEOTIDE SEQUENCE</scope>
</reference>
<evidence type="ECO:0000256" key="8">
    <source>
        <dbReference type="ARBA" id="ARBA00023136"/>
    </source>
</evidence>
<evidence type="ECO:0000256" key="2">
    <source>
        <dbReference type="ARBA" id="ARBA00005441"/>
    </source>
</evidence>
<keyword evidence="5" id="KW-0746">Sphingolipid metabolism</keyword>
<evidence type="ECO:0000256" key="1">
    <source>
        <dbReference type="ARBA" id="ARBA00004141"/>
    </source>
</evidence>
<dbReference type="GO" id="GO:0000139">
    <property type="term" value="C:Golgi membrane"/>
    <property type="evidence" value="ECO:0007669"/>
    <property type="project" value="TreeGrafter"/>
</dbReference>
<gene>
    <name evidence="11" type="ORF">FPE_LOCUS26513</name>
</gene>
<organism evidence="11 12">
    <name type="scientific">Fraxinus pennsylvanica</name>
    <dbReference type="NCBI Taxonomy" id="56036"/>
    <lineage>
        <taxon>Eukaryota</taxon>
        <taxon>Viridiplantae</taxon>
        <taxon>Streptophyta</taxon>
        <taxon>Embryophyta</taxon>
        <taxon>Tracheophyta</taxon>
        <taxon>Spermatophyta</taxon>
        <taxon>Magnoliopsida</taxon>
        <taxon>eudicotyledons</taxon>
        <taxon>Gunneridae</taxon>
        <taxon>Pentapetalae</taxon>
        <taxon>asterids</taxon>
        <taxon>lamiids</taxon>
        <taxon>Lamiales</taxon>
        <taxon>Oleaceae</taxon>
        <taxon>Oleeae</taxon>
        <taxon>Fraxinus</taxon>
    </lineage>
</organism>
<dbReference type="GO" id="GO:0047493">
    <property type="term" value="F:ceramide cholinephosphotransferase activity"/>
    <property type="evidence" value="ECO:0007669"/>
    <property type="project" value="TreeGrafter"/>
</dbReference>
<evidence type="ECO:0000256" key="5">
    <source>
        <dbReference type="ARBA" id="ARBA00022919"/>
    </source>
</evidence>
<evidence type="ECO:0000256" key="3">
    <source>
        <dbReference type="ARBA" id="ARBA00022679"/>
    </source>
</evidence>
<comment type="subcellular location">
    <subcellularLocation>
        <location evidence="1">Membrane</location>
        <topology evidence="1">Multi-pass membrane protein</topology>
    </subcellularLocation>
</comment>
<keyword evidence="12" id="KW-1185">Reference proteome</keyword>
<dbReference type="InterPro" id="IPR025749">
    <property type="entry name" value="Sphingomyelin_synth-like_dom"/>
</dbReference>
<accession>A0AAD2E7H7</accession>
<dbReference type="Pfam" id="PF14360">
    <property type="entry name" value="PAP2_C"/>
    <property type="match status" value="1"/>
</dbReference>
<sequence length="116" mass="13054">MWCGRFIKQCAWLIVVIQSLLIVASRKHYTVDVVVAWYTVNLVVFFIEKTLPELPDRSNGGTLLPYTKDSWTKEENHKLLNGNSGDSADRRPKTQSNGKIIENGNSLHIEAAINGI</sequence>
<name>A0AAD2E7H7_9LAMI</name>
<evidence type="ECO:0000256" key="6">
    <source>
        <dbReference type="ARBA" id="ARBA00022989"/>
    </source>
</evidence>
<evidence type="ECO:0000256" key="4">
    <source>
        <dbReference type="ARBA" id="ARBA00022692"/>
    </source>
</evidence>
<evidence type="ECO:0000256" key="9">
    <source>
        <dbReference type="SAM" id="MobiDB-lite"/>
    </source>
</evidence>
<keyword evidence="8" id="KW-0472">Membrane</keyword>
<dbReference type="PANTHER" id="PTHR21290">
    <property type="entry name" value="SPHINGOMYELIN SYNTHETASE"/>
    <property type="match status" value="1"/>
</dbReference>
<protein>
    <recommendedName>
        <fullName evidence="10">Sphingomyelin synthase-like domain-containing protein</fullName>
    </recommendedName>
</protein>
<dbReference type="GO" id="GO:0033188">
    <property type="term" value="F:sphingomyelin synthase activity"/>
    <property type="evidence" value="ECO:0007669"/>
    <property type="project" value="TreeGrafter"/>
</dbReference>
<dbReference type="AlphaFoldDB" id="A0AAD2E7H7"/>
<dbReference type="GO" id="GO:0005802">
    <property type="term" value="C:trans-Golgi network"/>
    <property type="evidence" value="ECO:0007669"/>
    <property type="project" value="TreeGrafter"/>
</dbReference>
<evidence type="ECO:0000313" key="12">
    <source>
        <dbReference type="Proteomes" id="UP000834106"/>
    </source>
</evidence>
<dbReference type="GO" id="GO:0005789">
    <property type="term" value="C:endoplasmic reticulum membrane"/>
    <property type="evidence" value="ECO:0007669"/>
    <property type="project" value="TreeGrafter"/>
</dbReference>
<dbReference type="GO" id="GO:0046513">
    <property type="term" value="P:ceramide biosynthetic process"/>
    <property type="evidence" value="ECO:0007669"/>
    <property type="project" value="TreeGrafter"/>
</dbReference>
<dbReference type="GO" id="GO:0005886">
    <property type="term" value="C:plasma membrane"/>
    <property type="evidence" value="ECO:0007669"/>
    <property type="project" value="TreeGrafter"/>
</dbReference>
<evidence type="ECO:0000256" key="7">
    <source>
        <dbReference type="ARBA" id="ARBA00023098"/>
    </source>
</evidence>
<dbReference type="Proteomes" id="UP000834106">
    <property type="component" value="Chromosome 16"/>
</dbReference>